<dbReference type="Proteomes" id="UP000375525">
    <property type="component" value="Unassembled WGS sequence"/>
</dbReference>
<evidence type="ECO:0000313" key="2">
    <source>
        <dbReference type="Proteomes" id="UP000375525"/>
    </source>
</evidence>
<proteinExistence type="predicted"/>
<organism evidence="1 2">
    <name type="scientific">Pseudomonas fluorescens</name>
    <dbReference type="NCBI Taxonomy" id="294"/>
    <lineage>
        <taxon>Bacteria</taxon>
        <taxon>Pseudomonadati</taxon>
        <taxon>Pseudomonadota</taxon>
        <taxon>Gammaproteobacteria</taxon>
        <taxon>Pseudomonadales</taxon>
        <taxon>Pseudomonadaceae</taxon>
        <taxon>Pseudomonas</taxon>
    </lineage>
</organism>
<name>A0A5E7N0T8_PSEFL</name>
<evidence type="ECO:0000313" key="1">
    <source>
        <dbReference type="EMBL" id="VVP30571.1"/>
    </source>
</evidence>
<dbReference type="OrthoDB" id="7007403at2"/>
<dbReference type="AlphaFoldDB" id="A0A5E7N0T8"/>
<sequence>MSFHNLALLYAKVASAPVDTRGCLLGGVCDFPAGSVRDEVMVTIEEMNRSAVITDLVVGQGTLLTAHVVVGLEDGAAGCEVTVKGVCFDAISAMALAETTAGEMCNAINADLQRDMGADFHPVGLTHPEQRTIGIASAETGCLASVVIQTTTSLSSVNSSGSFFIGSQLGTHARLPIL</sequence>
<accession>A0A5E7N0T8</accession>
<dbReference type="EMBL" id="CABVIH010000023">
    <property type="protein sequence ID" value="VVP30571.1"/>
    <property type="molecule type" value="Genomic_DNA"/>
</dbReference>
<gene>
    <name evidence="1" type="ORF">PS880_04316</name>
</gene>
<dbReference type="RefSeq" id="WP_150781382.1">
    <property type="nucleotide sequence ID" value="NZ_CABVIH010000023.1"/>
</dbReference>
<protein>
    <submittedName>
        <fullName evidence="1">Uncharacterized protein</fullName>
    </submittedName>
</protein>
<reference evidence="1 2" key="1">
    <citation type="submission" date="2019-09" db="EMBL/GenBank/DDBJ databases">
        <authorList>
            <person name="Chandra G."/>
            <person name="Truman W A."/>
        </authorList>
    </citation>
    <scope>NUCLEOTIDE SEQUENCE [LARGE SCALE GENOMIC DNA]</scope>
    <source>
        <strain evidence="1">PS880</strain>
    </source>
</reference>